<evidence type="ECO:0000256" key="5">
    <source>
        <dbReference type="ARBA" id="ARBA00023136"/>
    </source>
</evidence>
<keyword evidence="2" id="KW-0997">Cell inner membrane</keyword>
<dbReference type="InterPro" id="IPR026265">
    <property type="entry name" value="LptC"/>
</dbReference>
<keyword evidence="4 6" id="KW-1133">Transmembrane helix</keyword>
<keyword evidence="3 6" id="KW-0812">Transmembrane</keyword>
<evidence type="ECO:0000256" key="2">
    <source>
        <dbReference type="ARBA" id="ARBA00022519"/>
    </source>
</evidence>
<dbReference type="AlphaFoldDB" id="A0A1T4S0V3"/>
<organism evidence="7 8">
    <name type="scientific">Trichlorobacter thiogenes</name>
    <dbReference type="NCBI Taxonomy" id="115783"/>
    <lineage>
        <taxon>Bacteria</taxon>
        <taxon>Pseudomonadati</taxon>
        <taxon>Thermodesulfobacteriota</taxon>
        <taxon>Desulfuromonadia</taxon>
        <taxon>Geobacterales</taxon>
        <taxon>Geobacteraceae</taxon>
        <taxon>Trichlorobacter</taxon>
    </lineage>
</organism>
<evidence type="ECO:0000256" key="4">
    <source>
        <dbReference type="ARBA" id="ARBA00022989"/>
    </source>
</evidence>
<dbReference type="PANTHER" id="PTHR37481:SF1">
    <property type="entry name" value="LIPOPOLYSACCHARIDE EXPORT SYSTEM PROTEIN LPTC"/>
    <property type="match status" value="1"/>
</dbReference>
<protein>
    <submittedName>
        <fullName evidence="7">LPS export ABC transporter protein LptC</fullName>
    </submittedName>
</protein>
<dbReference type="GO" id="GO:0005886">
    <property type="term" value="C:plasma membrane"/>
    <property type="evidence" value="ECO:0007669"/>
    <property type="project" value="InterPro"/>
</dbReference>
<dbReference type="PANTHER" id="PTHR37481">
    <property type="entry name" value="LIPOPOLYSACCHARIDE EXPORT SYSTEM PROTEIN LPTC"/>
    <property type="match status" value="1"/>
</dbReference>
<keyword evidence="8" id="KW-1185">Reference proteome</keyword>
<proteinExistence type="predicted"/>
<evidence type="ECO:0000256" key="6">
    <source>
        <dbReference type="SAM" id="Phobius"/>
    </source>
</evidence>
<dbReference type="Gene3D" id="2.60.450.10">
    <property type="entry name" value="Lipopolysaccharide (LPS) transport protein A like domain"/>
    <property type="match status" value="1"/>
</dbReference>
<dbReference type="RefSeq" id="WP_078791402.1">
    <property type="nucleotide sequence ID" value="NZ_FUWR01000028.1"/>
</dbReference>
<gene>
    <name evidence="7" type="ORF">SAMN02745119_03177</name>
</gene>
<keyword evidence="5 6" id="KW-0472">Membrane</keyword>
<name>A0A1T4S0V3_9BACT</name>
<dbReference type="OrthoDB" id="5402417at2"/>
<keyword evidence="1" id="KW-1003">Cell membrane</keyword>
<evidence type="ECO:0000256" key="1">
    <source>
        <dbReference type="ARBA" id="ARBA00022475"/>
    </source>
</evidence>
<dbReference type="Pfam" id="PF06835">
    <property type="entry name" value="LptC"/>
    <property type="match status" value="1"/>
</dbReference>
<evidence type="ECO:0000256" key="3">
    <source>
        <dbReference type="ARBA" id="ARBA00022692"/>
    </source>
</evidence>
<dbReference type="InterPro" id="IPR052363">
    <property type="entry name" value="LPS_export_LptC"/>
</dbReference>
<dbReference type="NCBIfam" id="TIGR04409">
    <property type="entry name" value="LptC_YrbK"/>
    <property type="match status" value="1"/>
</dbReference>
<accession>A0A1T4S0V3</accession>
<dbReference type="GO" id="GO:0017089">
    <property type="term" value="F:glycolipid transfer activity"/>
    <property type="evidence" value="ECO:0007669"/>
    <property type="project" value="TreeGrafter"/>
</dbReference>
<dbReference type="STRING" id="115783.SAMN02745119_03177"/>
<dbReference type="GO" id="GO:0015221">
    <property type="term" value="F:lipopolysaccharide transmembrane transporter activity"/>
    <property type="evidence" value="ECO:0007669"/>
    <property type="project" value="InterPro"/>
</dbReference>
<dbReference type="InterPro" id="IPR010664">
    <property type="entry name" value="LipoPS_assembly_LptC-rel"/>
</dbReference>
<evidence type="ECO:0000313" key="7">
    <source>
        <dbReference type="EMBL" id="SKA21863.1"/>
    </source>
</evidence>
<evidence type="ECO:0000313" key="8">
    <source>
        <dbReference type="Proteomes" id="UP000190102"/>
    </source>
</evidence>
<reference evidence="8" key="1">
    <citation type="submission" date="2017-02" db="EMBL/GenBank/DDBJ databases">
        <authorList>
            <person name="Varghese N."/>
            <person name="Submissions S."/>
        </authorList>
    </citation>
    <scope>NUCLEOTIDE SEQUENCE [LARGE SCALE GENOMIC DNA]</scope>
    <source>
        <strain evidence="8">ATCC BAA-34</strain>
    </source>
</reference>
<dbReference type="Proteomes" id="UP000190102">
    <property type="component" value="Unassembled WGS sequence"/>
</dbReference>
<dbReference type="GO" id="GO:0030288">
    <property type="term" value="C:outer membrane-bounded periplasmic space"/>
    <property type="evidence" value="ECO:0007669"/>
    <property type="project" value="TreeGrafter"/>
</dbReference>
<dbReference type="EMBL" id="FUWR01000028">
    <property type="protein sequence ID" value="SKA21863.1"/>
    <property type="molecule type" value="Genomic_DNA"/>
</dbReference>
<feature type="transmembrane region" description="Helical" evidence="6">
    <location>
        <begin position="12"/>
        <end position="30"/>
    </location>
</feature>
<sequence length="193" mass="21283">MQMPNTRQIRRILAVVIVASTVALVVAILFRQFRSTPPETASKPISPEVDMSLSKLTFSEMKGNEKLWDLTAERADYDKEAALAKLTGVRTEIYGGKAGGVTITSKTGSYHEAQHLVIMQEKVHAVTKKGMVFDTEQLEYHSGPGLVVTKRPVKVVDGRLTLTAQGMEMSLHQEEVRFRGAVHAVIEGAHAKR</sequence>